<dbReference type="HOGENOM" id="CLU_109730_0_0_5"/>
<keyword evidence="2" id="KW-1185">Reference proteome</keyword>
<dbReference type="PATRIC" id="fig|565050.3.peg.2108"/>
<organism evidence="1 2">
    <name type="scientific">Caulobacter vibrioides (strain NA1000 / CB15N)</name>
    <name type="common">Caulobacter crescentus</name>
    <dbReference type="NCBI Taxonomy" id="565050"/>
    <lineage>
        <taxon>Bacteria</taxon>
        <taxon>Pseudomonadati</taxon>
        <taxon>Pseudomonadota</taxon>
        <taxon>Alphaproteobacteria</taxon>
        <taxon>Caulobacterales</taxon>
        <taxon>Caulobacteraceae</taxon>
        <taxon>Caulobacter</taxon>
    </lineage>
</organism>
<evidence type="ECO:0000313" key="2">
    <source>
        <dbReference type="Proteomes" id="UP000001364"/>
    </source>
</evidence>
<dbReference type="Pfam" id="PF00300">
    <property type="entry name" value="His_Phos_1"/>
    <property type="match status" value="1"/>
</dbReference>
<proteinExistence type="predicted"/>
<dbReference type="InterPro" id="IPR013078">
    <property type="entry name" value="His_Pase_superF_clade-1"/>
</dbReference>
<dbReference type="RefSeq" id="WP_010919932.1">
    <property type="nucleotide sequence ID" value="NC_011916.1"/>
</dbReference>
<name>A0A0H3C9Z2_CAUVN</name>
<evidence type="ECO:0000313" key="1">
    <source>
        <dbReference type="EMBL" id="ACL95617.1"/>
    </source>
</evidence>
<dbReference type="AlphaFoldDB" id="A0A0H3C9Z2"/>
<dbReference type="RefSeq" id="YP_002517525.1">
    <property type="nucleotide sequence ID" value="NC_011916.1"/>
</dbReference>
<dbReference type="Gene3D" id="3.40.50.1240">
    <property type="entry name" value="Phosphoglycerate mutase-like"/>
    <property type="match status" value="1"/>
</dbReference>
<dbReference type="SUPFAM" id="SSF53254">
    <property type="entry name" value="Phosphoglycerate mutase-like"/>
    <property type="match status" value="1"/>
</dbReference>
<dbReference type="GeneID" id="7333402"/>
<dbReference type="OrthoDB" id="7200944at2"/>
<dbReference type="KEGG" id="ccs:CCNA_02152"/>
<reference evidence="1 2" key="1">
    <citation type="journal article" date="2010" name="J. Bacteriol.">
        <title>The genetic basis of laboratory adaptation in Caulobacter crescentus.</title>
        <authorList>
            <person name="Marks M.E."/>
            <person name="Castro-Rojas C.M."/>
            <person name="Teiling C."/>
            <person name="Du L."/>
            <person name="Kapatral V."/>
            <person name="Walunas T.L."/>
            <person name="Crosson S."/>
        </authorList>
    </citation>
    <scope>NUCLEOTIDE SEQUENCE [LARGE SCALE GENOMIC DNA]</scope>
    <source>
        <strain evidence="2">NA1000 / CB15N</strain>
    </source>
</reference>
<dbReference type="Proteomes" id="UP000001364">
    <property type="component" value="Chromosome"/>
</dbReference>
<accession>A0A0H3C9Z2</accession>
<protein>
    <submittedName>
        <fullName evidence="1">Phosphoglycerate mutase</fullName>
    </submittedName>
</protein>
<sequence>MRGRRGLRAIGLLFNMADATIADHKSPPARPGVITLARHGEPALSRKVTLNAPQYGDWWARYEEGGLKAGQTPPSGLVEIARDAGAIIASTRLRSIETARAVVGERAFATDPTFIEAPLPPPPWPLWLRMSPKHLGFFARFWWWFFDNHGGQETRKQAEARAAQAADLLVELAENGQDVLVLAHGFFNWMIADALKARGWAKIVDQGHAYWSIKRFRRA</sequence>
<dbReference type="EMBL" id="CP001340">
    <property type="protein sequence ID" value="ACL95617.1"/>
    <property type="molecule type" value="Genomic_DNA"/>
</dbReference>
<dbReference type="InterPro" id="IPR029033">
    <property type="entry name" value="His_PPase_superfam"/>
</dbReference>
<gene>
    <name evidence="1" type="ordered locus">CCNA_02152</name>
</gene>